<evidence type="ECO:0000256" key="1">
    <source>
        <dbReference type="ARBA" id="ARBA00001936"/>
    </source>
</evidence>
<accession>A0A267MAD5</accession>
<keyword evidence="7" id="KW-0460">Magnesium</keyword>
<dbReference type="GO" id="GO:0006302">
    <property type="term" value="P:double-strand break repair"/>
    <property type="evidence" value="ECO:0007669"/>
    <property type="project" value="TreeGrafter"/>
</dbReference>
<dbReference type="GO" id="GO:0046872">
    <property type="term" value="F:metal ion binding"/>
    <property type="evidence" value="ECO:0007669"/>
    <property type="project" value="UniProtKB-KW"/>
</dbReference>
<dbReference type="PANTHER" id="PTHR15822:SF4">
    <property type="entry name" value="TYROSYL-DNA PHOSPHODIESTERASE 2"/>
    <property type="match status" value="1"/>
</dbReference>
<evidence type="ECO:0000256" key="6">
    <source>
        <dbReference type="ARBA" id="ARBA00022801"/>
    </source>
</evidence>
<dbReference type="GO" id="GO:0070260">
    <property type="term" value="F:5'-tyrosyl-DNA phosphodiesterase activity"/>
    <property type="evidence" value="ECO:0007669"/>
    <property type="project" value="TreeGrafter"/>
</dbReference>
<dbReference type="GO" id="GO:0003697">
    <property type="term" value="F:single-stranded DNA binding"/>
    <property type="evidence" value="ECO:0007669"/>
    <property type="project" value="TreeGrafter"/>
</dbReference>
<dbReference type="InterPro" id="IPR051547">
    <property type="entry name" value="TDP2-like"/>
</dbReference>
<dbReference type="OrthoDB" id="9787701at2"/>
<evidence type="ECO:0000256" key="7">
    <source>
        <dbReference type="ARBA" id="ARBA00022842"/>
    </source>
</evidence>
<evidence type="ECO:0000259" key="9">
    <source>
        <dbReference type="Pfam" id="PF03372"/>
    </source>
</evidence>
<evidence type="ECO:0000256" key="8">
    <source>
        <dbReference type="ARBA" id="ARBA00023204"/>
    </source>
</evidence>
<dbReference type="SUPFAM" id="SSF56219">
    <property type="entry name" value="DNase I-like"/>
    <property type="match status" value="1"/>
</dbReference>
<keyword evidence="3" id="KW-0540">Nuclease</keyword>
<evidence type="ECO:0000313" key="10">
    <source>
        <dbReference type="EMBL" id="PAB56372.1"/>
    </source>
</evidence>
<feature type="domain" description="Endonuclease/exonuclease/phosphatase" evidence="9">
    <location>
        <begin position="1"/>
        <end position="296"/>
    </location>
</feature>
<keyword evidence="6" id="KW-0378">Hydrolase</keyword>
<dbReference type="InterPro" id="IPR036691">
    <property type="entry name" value="Endo/exonu/phosph_ase_sf"/>
</dbReference>
<keyword evidence="4" id="KW-0479">Metal-binding</keyword>
<evidence type="ECO:0000313" key="11">
    <source>
        <dbReference type="Proteomes" id="UP000216024"/>
    </source>
</evidence>
<dbReference type="AlphaFoldDB" id="A0A267MAD5"/>
<dbReference type="Gene3D" id="3.60.10.10">
    <property type="entry name" value="Endonuclease/exonuclease/phosphatase"/>
    <property type="match status" value="1"/>
</dbReference>
<evidence type="ECO:0000256" key="5">
    <source>
        <dbReference type="ARBA" id="ARBA00022763"/>
    </source>
</evidence>
<dbReference type="GO" id="GO:0004518">
    <property type="term" value="F:nuclease activity"/>
    <property type="evidence" value="ECO:0007669"/>
    <property type="project" value="UniProtKB-KW"/>
</dbReference>
<comment type="cofactor">
    <cofactor evidence="2">
        <name>Mg(2+)</name>
        <dbReference type="ChEBI" id="CHEBI:18420"/>
    </cofactor>
</comment>
<dbReference type="EMBL" id="NIBG01000035">
    <property type="protein sequence ID" value="PAB56372.1"/>
    <property type="molecule type" value="Genomic_DNA"/>
</dbReference>
<dbReference type="InterPro" id="IPR005135">
    <property type="entry name" value="Endo/exonuclease/phosphatase"/>
</dbReference>
<gene>
    <name evidence="10" type="ORF">CCE28_20935</name>
</gene>
<comment type="cofactor">
    <cofactor evidence="1">
        <name>Mn(2+)</name>
        <dbReference type="ChEBI" id="CHEBI:29035"/>
    </cofactor>
</comment>
<reference evidence="10 11" key="1">
    <citation type="submission" date="2017-06" db="EMBL/GenBank/DDBJ databases">
        <title>Draft genome sequence of anaerobic fermentative bacterium Anaeromicrobium sediminis DY2726D isolated from West Pacific Ocean sediments.</title>
        <authorList>
            <person name="Zeng X."/>
        </authorList>
    </citation>
    <scope>NUCLEOTIDE SEQUENCE [LARGE SCALE GENOMIC DNA]</scope>
    <source>
        <strain evidence="10 11">DY2726D</strain>
    </source>
</reference>
<protein>
    <recommendedName>
        <fullName evidence="9">Endonuclease/exonuclease/phosphatase domain-containing protein</fullName>
    </recommendedName>
</protein>
<keyword evidence="8" id="KW-0234">DNA repair</keyword>
<keyword evidence="5" id="KW-0227">DNA damage</keyword>
<comment type="caution">
    <text evidence="10">The sequence shown here is derived from an EMBL/GenBank/DDBJ whole genome shotgun (WGS) entry which is preliminary data.</text>
</comment>
<dbReference type="Pfam" id="PF03372">
    <property type="entry name" value="Exo_endo_phos"/>
    <property type="match status" value="1"/>
</dbReference>
<dbReference type="GO" id="GO:0005737">
    <property type="term" value="C:cytoplasm"/>
    <property type="evidence" value="ECO:0007669"/>
    <property type="project" value="TreeGrafter"/>
</dbReference>
<name>A0A267MAD5_9FIRM</name>
<evidence type="ECO:0000256" key="4">
    <source>
        <dbReference type="ARBA" id="ARBA00022723"/>
    </source>
</evidence>
<keyword evidence="11" id="KW-1185">Reference proteome</keyword>
<evidence type="ECO:0000256" key="3">
    <source>
        <dbReference type="ARBA" id="ARBA00022722"/>
    </source>
</evidence>
<dbReference type="PANTHER" id="PTHR15822">
    <property type="entry name" value="TRAF AND TNF RECEPTOR-ASSOCIATED PROTEIN"/>
    <property type="match status" value="1"/>
</dbReference>
<dbReference type="Proteomes" id="UP000216024">
    <property type="component" value="Unassembled WGS sequence"/>
</dbReference>
<evidence type="ECO:0000256" key="2">
    <source>
        <dbReference type="ARBA" id="ARBA00001946"/>
    </source>
</evidence>
<sequence>MTWNIYFGADLTPLINTTPEQVPNTVTEVFDEFDQTDFQERSKSIAKQICEQEPDIICLQEVALWTVQSSKIIRIIDFLNILLDNLKKLDLHYNVIAVNKNFRNRLPSSKGDRIGILDRDVILVKCKSPLKFSNIKENNFETNLVVSVGNQPFTILRGWSSVDISLYGKKFRLVNTHLESESAKVRLAQATELLKGPGATDIPLIFIGDFNSNADGMEAPTYDMLIDADFTDAWDMAGKGDGFTAVQARDLLNSISTLRERIDLILFRDSFNVKKIHTVGDEQRDRTPCGLWPSDHAGVVSTLKFKHDFHCTGSSARAGTE</sequence>
<proteinExistence type="predicted"/>
<organism evidence="10 11">
    <name type="scientific">Anaeromicrobium sediminis</name>
    <dbReference type="NCBI Taxonomy" id="1478221"/>
    <lineage>
        <taxon>Bacteria</taxon>
        <taxon>Bacillati</taxon>
        <taxon>Bacillota</taxon>
        <taxon>Clostridia</taxon>
        <taxon>Peptostreptococcales</taxon>
        <taxon>Thermotaleaceae</taxon>
        <taxon>Anaeromicrobium</taxon>
    </lineage>
</organism>